<feature type="region of interest" description="Disordered" evidence="6">
    <location>
        <begin position="1"/>
        <end position="132"/>
    </location>
</feature>
<dbReference type="AlphaFoldDB" id="A0AAN6TBS0"/>
<feature type="region of interest" description="Disordered" evidence="6">
    <location>
        <begin position="484"/>
        <end position="586"/>
    </location>
</feature>
<feature type="compositionally biased region" description="Basic and acidic residues" evidence="6">
    <location>
        <begin position="537"/>
        <end position="548"/>
    </location>
</feature>
<evidence type="ECO:0000256" key="1">
    <source>
        <dbReference type="ARBA" id="ARBA00004123"/>
    </source>
</evidence>
<feature type="domain" description="C3HC-type" evidence="7">
    <location>
        <begin position="131"/>
        <end position="269"/>
    </location>
</feature>
<sequence>MNATVKRKFNALLQGIGSRPSPAVSEHSADMDDSMADPASSPASQRSSPHPSLRIVNDELLQKKRRVGGPMSTPTKYGTSSSVQSSPASIRPTTTISNVTLRKWTPGSASPGGRAADGQGGELPPPPKYCPGDREQLLRRLATFQELTDWTPKPDRVNEIEWAKRGWVCQGKERVKCTLCGRELVVRVNRKEVDGAEVPVLIASEIAQSVVDKYAELVIESHAEDCLWRKKGCDDTLLRLPLPNPKVALQTLRQRYDELCERRPFLPYEFNIRLPPNLNLDTVISHLPSTFFTDPPPNDNNNNRTTNDSNDSNTTTNKNPNNPATPTSTKINRPALALALLGWQSLTNTRLGGAPVPNSASCHTCLRRLGLWMFRSREVDPETQTVLVPAPMDHLDPVREHRFFCPWRNPAAQRNPGRTRPLAPGEEDKPAWEVLVTVLRNEAFIRDKVNAGAGLGFGHGRSKSAAVPAGAGAGAGASAVGGGGGGDGGGVGTGDGELLPPKTPDRRPITAGGWSAAGVDGIEGGEMQQKDDEADEEARKKKDQDMMSRLRRVKSLFNTKAGNKLRRLSKPGSRPGTSHSAAGEGE</sequence>
<feature type="compositionally biased region" description="Low complexity" evidence="6">
    <location>
        <begin position="36"/>
        <end position="52"/>
    </location>
</feature>
<feature type="region of interest" description="Disordered" evidence="6">
    <location>
        <begin position="291"/>
        <end position="329"/>
    </location>
</feature>
<dbReference type="InterPro" id="IPR013909">
    <property type="entry name" value="NuBaID_C"/>
</dbReference>
<feature type="compositionally biased region" description="Low complexity" evidence="6">
    <location>
        <begin position="299"/>
        <end position="329"/>
    </location>
</feature>
<dbReference type="Pfam" id="PF07967">
    <property type="entry name" value="zf-C3HC"/>
    <property type="match status" value="1"/>
</dbReference>
<evidence type="ECO:0000259" key="7">
    <source>
        <dbReference type="Pfam" id="PF07967"/>
    </source>
</evidence>
<dbReference type="GeneID" id="89937230"/>
<dbReference type="PANTHER" id="PTHR15835:SF6">
    <property type="entry name" value="ZINC FINGER C3HC-TYPE PROTEIN 1"/>
    <property type="match status" value="1"/>
</dbReference>
<dbReference type="EMBL" id="MU853346">
    <property type="protein sequence ID" value="KAK4111446.1"/>
    <property type="molecule type" value="Genomic_DNA"/>
</dbReference>
<dbReference type="PANTHER" id="PTHR15835">
    <property type="entry name" value="NUCLEAR-INTERACTING PARTNER OF ALK"/>
    <property type="match status" value="1"/>
</dbReference>
<reference evidence="9" key="1">
    <citation type="journal article" date="2023" name="Mol. Phylogenet. Evol.">
        <title>Genome-scale phylogeny and comparative genomics of the fungal order Sordariales.</title>
        <authorList>
            <person name="Hensen N."/>
            <person name="Bonometti L."/>
            <person name="Westerberg I."/>
            <person name="Brannstrom I.O."/>
            <person name="Guillou S."/>
            <person name="Cros-Aarteil S."/>
            <person name="Calhoun S."/>
            <person name="Haridas S."/>
            <person name="Kuo A."/>
            <person name="Mondo S."/>
            <person name="Pangilinan J."/>
            <person name="Riley R."/>
            <person name="LaButti K."/>
            <person name="Andreopoulos B."/>
            <person name="Lipzen A."/>
            <person name="Chen C."/>
            <person name="Yan M."/>
            <person name="Daum C."/>
            <person name="Ng V."/>
            <person name="Clum A."/>
            <person name="Steindorff A."/>
            <person name="Ohm R.A."/>
            <person name="Martin F."/>
            <person name="Silar P."/>
            <person name="Natvig D.O."/>
            <person name="Lalanne C."/>
            <person name="Gautier V."/>
            <person name="Ament-Velasquez S.L."/>
            <person name="Kruys A."/>
            <person name="Hutchinson M.I."/>
            <person name="Powell A.J."/>
            <person name="Barry K."/>
            <person name="Miller A.N."/>
            <person name="Grigoriev I.V."/>
            <person name="Debuchy R."/>
            <person name="Gladieux P."/>
            <person name="Hiltunen Thoren M."/>
            <person name="Johannesson H."/>
        </authorList>
    </citation>
    <scope>NUCLEOTIDE SEQUENCE</scope>
    <source>
        <strain evidence="9">CBS 508.74</strain>
    </source>
</reference>
<dbReference type="GO" id="GO:0008270">
    <property type="term" value="F:zinc ion binding"/>
    <property type="evidence" value="ECO:0007669"/>
    <property type="project" value="UniProtKB-KW"/>
</dbReference>
<evidence type="ECO:0000256" key="5">
    <source>
        <dbReference type="ARBA" id="ARBA00023242"/>
    </source>
</evidence>
<feature type="domain" description="NuBaID C-terminal" evidence="8">
    <location>
        <begin position="335"/>
        <end position="443"/>
    </location>
</feature>
<accession>A0AAN6TBS0</accession>
<organism evidence="9 10">
    <name type="scientific">Canariomyces notabilis</name>
    <dbReference type="NCBI Taxonomy" id="2074819"/>
    <lineage>
        <taxon>Eukaryota</taxon>
        <taxon>Fungi</taxon>
        <taxon>Dikarya</taxon>
        <taxon>Ascomycota</taxon>
        <taxon>Pezizomycotina</taxon>
        <taxon>Sordariomycetes</taxon>
        <taxon>Sordariomycetidae</taxon>
        <taxon>Sordariales</taxon>
        <taxon>Chaetomiaceae</taxon>
        <taxon>Canariomyces</taxon>
    </lineage>
</organism>
<keyword evidence="10" id="KW-1185">Reference proteome</keyword>
<feature type="compositionally biased region" description="Polar residues" evidence="6">
    <location>
        <begin position="72"/>
        <end position="100"/>
    </location>
</feature>
<gene>
    <name evidence="9" type="ORF">N656DRAFT_755765</name>
</gene>
<keyword evidence="2" id="KW-0479">Metal-binding</keyword>
<dbReference type="InterPro" id="IPR012935">
    <property type="entry name" value="NuBaID_N"/>
</dbReference>
<evidence type="ECO:0000313" key="10">
    <source>
        <dbReference type="Proteomes" id="UP001302812"/>
    </source>
</evidence>
<keyword evidence="5" id="KW-0539">Nucleus</keyword>
<dbReference type="Pfam" id="PF08600">
    <property type="entry name" value="NuBaID_C"/>
    <property type="match status" value="1"/>
</dbReference>
<dbReference type="RefSeq" id="XP_064669016.1">
    <property type="nucleotide sequence ID" value="XM_064813105.1"/>
</dbReference>
<dbReference type="GO" id="GO:0005634">
    <property type="term" value="C:nucleus"/>
    <property type="evidence" value="ECO:0007669"/>
    <property type="project" value="UniProtKB-SubCell"/>
</dbReference>
<comment type="subcellular location">
    <subcellularLocation>
        <location evidence="1">Nucleus</location>
    </subcellularLocation>
</comment>
<reference evidence="9" key="2">
    <citation type="submission" date="2023-05" db="EMBL/GenBank/DDBJ databases">
        <authorList>
            <consortium name="Lawrence Berkeley National Laboratory"/>
            <person name="Steindorff A."/>
            <person name="Hensen N."/>
            <person name="Bonometti L."/>
            <person name="Westerberg I."/>
            <person name="Brannstrom I.O."/>
            <person name="Guillou S."/>
            <person name="Cros-Aarteil S."/>
            <person name="Calhoun S."/>
            <person name="Haridas S."/>
            <person name="Kuo A."/>
            <person name="Mondo S."/>
            <person name="Pangilinan J."/>
            <person name="Riley R."/>
            <person name="Labutti K."/>
            <person name="Andreopoulos B."/>
            <person name="Lipzen A."/>
            <person name="Chen C."/>
            <person name="Yanf M."/>
            <person name="Daum C."/>
            <person name="Ng V."/>
            <person name="Clum A."/>
            <person name="Ohm R."/>
            <person name="Martin F."/>
            <person name="Silar P."/>
            <person name="Natvig D."/>
            <person name="Lalanne C."/>
            <person name="Gautier V."/>
            <person name="Ament-Velasquez S.L."/>
            <person name="Kruys A."/>
            <person name="Hutchinson M.I."/>
            <person name="Powell A.J."/>
            <person name="Barry K."/>
            <person name="Miller A.N."/>
            <person name="Grigoriev I.V."/>
            <person name="Debuchy R."/>
            <person name="Gladieux P."/>
            <person name="Thoren M.H."/>
            <person name="Johannesson H."/>
        </authorList>
    </citation>
    <scope>NUCLEOTIDE SEQUENCE</scope>
    <source>
        <strain evidence="9">CBS 508.74</strain>
    </source>
</reference>
<keyword evidence="3" id="KW-0863">Zinc-finger</keyword>
<name>A0AAN6TBS0_9PEZI</name>
<keyword evidence="4" id="KW-0862">Zinc</keyword>
<evidence type="ECO:0000256" key="4">
    <source>
        <dbReference type="ARBA" id="ARBA00022833"/>
    </source>
</evidence>
<evidence type="ECO:0000256" key="3">
    <source>
        <dbReference type="ARBA" id="ARBA00022771"/>
    </source>
</evidence>
<feature type="compositionally biased region" description="Gly residues" evidence="6">
    <location>
        <begin position="484"/>
        <end position="495"/>
    </location>
</feature>
<evidence type="ECO:0000256" key="2">
    <source>
        <dbReference type="ARBA" id="ARBA00022723"/>
    </source>
</evidence>
<protein>
    <submittedName>
        <fullName evidence="9">Zf-C3HC-domain-containing protein</fullName>
    </submittedName>
</protein>
<evidence type="ECO:0000256" key="6">
    <source>
        <dbReference type="SAM" id="MobiDB-lite"/>
    </source>
</evidence>
<dbReference type="Proteomes" id="UP001302812">
    <property type="component" value="Unassembled WGS sequence"/>
</dbReference>
<comment type="caution">
    <text evidence="9">The sequence shown here is derived from an EMBL/GenBank/DDBJ whole genome shotgun (WGS) entry which is preliminary data.</text>
</comment>
<evidence type="ECO:0000259" key="8">
    <source>
        <dbReference type="Pfam" id="PF08600"/>
    </source>
</evidence>
<proteinExistence type="predicted"/>
<evidence type="ECO:0000313" key="9">
    <source>
        <dbReference type="EMBL" id="KAK4111446.1"/>
    </source>
</evidence>